<dbReference type="Proteomes" id="UP000323425">
    <property type="component" value="Unassembled WGS sequence"/>
</dbReference>
<protein>
    <submittedName>
        <fullName evidence="1">Uncharacterized protein</fullName>
    </submittedName>
</protein>
<gene>
    <name evidence="1" type="ORF">FX985_02278</name>
</gene>
<dbReference type="EMBL" id="VTFH01000001">
    <property type="protein sequence ID" value="KAA8562212.1"/>
    <property type="molecule type" value="Genomic_DNA"/>
</dbReference>
<comment type="caution">
    <text evidence="1">The sequence shown here is derived from an EMBL/GenBank/DDBJ whole genome shotgun (WGS) entry which is preliminary data.</text>
</comment>
<reference evidence="1 2" key="1">
    <citation type="journal article" date="2018" name="Plant Biotechnol. Rep.">
        <title>Diversity and antifungal activity of endophytic bacteria associated with Panax ginseng seedlings.</title>
        <authorList>
            <person name="Park J.M."/>
            <person name="Hong C.E."/>
            <person name="Jo S.H."/>
        </authorList>
    </citation>
    <scope>NUCLEOTIDE SEQUENCE [LARGE SCALE GENOMIC DNA]</scope>
    <source>
        <strain evidence="1 2">PgKB38</strain>
    </source>
</reference>
<proteinExistence type="predicted"/>
<evidence type="ECO:0000313" key="1">
    <source>
        <dbReference type="EMBL" id="KAA8562212.1"/>
    </source>
</evidence>
<sequence length="145" mass="15858">MFQRLEAVLDSEIETLGNPKAALLGFASAVLAYNVLAVLKRSVEQAHCQILPDDWEASIFHLTVQVRSGYEGMQIALPEYLCIPIPAAGLTQYLLALARNIQPKAVAKSKRGPKVPKSKEWLEGKAANAHVSTDRVLKAAKVKRP</sequence>
<accession>A0A5M9J257</accession>
<evidence type="ECO:0000313" key="2">
    <source>
        <dbReference type="Proteomes" id="UP000323425"/>
    </source>
</evidence>
<organism evidence="1 2">
    <name type="scientific">Pseudomonas extremaustralis</name>
    <dbReference type="NCBI Taxonomy" id="359110"/>
    <lineage>
        <taxon>Bacteria</taxon>
        <taxon>Pseudomonadati</taxon>
        <taxon>Pseudomonadota</taxon>
        <taxon>Gammaproteobacteria</taxon>
        <taxon>Pseudomonadales</taxon>
        <taxon>Pseudomonadaceae</taxon>
        <taxon>Pseudomonas</taxon>
    </lineage>
</organism>
<name>A0A5M9J257_9PSED</name>
<dbReference type="AlphaFoldDB" id="A0A5M9J257"/>